<dbReference type="EMBL" id="ASGP02000002">
    <property type="protein sequence ID" value="KAH9523011.1"/>
    <property type="molecule type" value="Genomic_DNA"/>
</dbReference>
<proteinExistence type="predicted"/>
<dbReference type="AlphaFoldDB" id="A0A922I934"/>
<gene>
    <name evidence="1" type="ORF">DERF_006562</name>
</gene>
<accession>A0A922I934</accession>
<evidence type="ECO:0000313" key="2">
    <source>
        <dbReference type="Proteomes" id="UP000790347"/>
    </source>
</evidence>
<comment type="caution">
    <text evidence="1">The sequence shown here is derived from an EMBL/GenBank/DDBJ whole genome shotgun (WGS) entry which is preliminary data.</text>
</comment>
<evidence type="ECO:0000313" key="1">
    <source>
        <dbReference type="EMBL" id="KAH9523011.1"/>
    </source>
</evidence>
<keyword evidence="2" id="KW-1185">Reference proteome</keyword>
<name>A0A922I934_DERFA</name>
<dbReference type="Proteomes" id="UP000790347">
    <property type="component" value="Unassembled WGS sequence"/>
</dbReference>
<reference evidence="1" key="2">
    <citation type="journal article" date="2022" name="Res Sq">
        <title>Comparative Genomics Reveals Insights into the Divergent Evolution of Astigmatic Mites and Household Pest Adaptations.</title>
        <authorList>
            <person name="Xiong Q."/>
            <person name="Wan A.T.-Y."/>
            <person name="Liu X.-Y."/>
            <person name="Fung C.S.-H."/>
            <person name="Xiao X."/>
            <person name="Malainual N."/>
            <person name="Hou J."/>
            <person name="Wang L."/>
            <person name="Wang M."/>
            <person name="Yang K."/>
            <person name="Cui Y."/>
            <person name="Leung E."/>
            <person name="Nong W."/>
            <person name="Shin S.-K."/>
            <person name="Au S."/>
            <person name="Jeong K.Y."/>
            <person name="Chew F.T."/>
            <person name="Hui J."/>
            <person name="Leung T.F."/>
            <person name="Tungtrongchitr A."/>
            <person name="Zhong N."/>
            <person name="Liu Z."/>
            <person name="Tsui S."/>
        </authorList>
    </citation>
    <scope>NUCLEOTIDE SEQUENCE</scope>
    <source>
        <strain evidence="1">Derf</strain>
        <tissue evidence="1">Whole organism</tissue>
    </source>
</reference>
<protein>
    <submittedName>
        <fullName evidence="1">Uncharacterized protein</fullName>
    </submittedName>
</protein>
<sequence>MIPMIDQVSTSSKPVVMNQMLNALFPDDVTSNDNMVARNIRNHHFNFNNLISTTFSFDDLILCIII</sequence>
<reference evidence="1" key="1">
    <citation type="submission" date="2013-05" db="EMBL/GenBank/DDBJ databases">
        <authorList>
            <person name="Yim A.K.Y."/>
            <person name="Chan T.F."/>
            <person name="Ji K.M."/>
            <person name="Liu X.Y."/>
            <person name="Zhou J.W."/>
            <person name="Li R.Q."/>
            <person name="Yang K.Y."/>
            <person name="Li J."/>
            <person name="Li M."/>
            <person name="Law P.T.W."/>
            <person name="Wu Y.L."/>
            <person name="Cai Z.L."/>
            <person name="Qin H."/>
            <person name="Bao Y."/>
            <person name="Leung R.K.K."/>
            <person name="Ng P.K.S."/>
            <person name="Zou J."/>
            <person name="Zhong X.J."/>
            <person name="Ran P.X."/>
            <person name="Zhong N.S."/>
            <person name="Liu Z.G."/>
            <person name="Tsui S.K.W."/>
        </authorList>
    </citation>
    <scope>NUCLEOTIDE SEQUENCE</scope>
    <source>
        <strain evidence="1">Derf</strain>
        <tissue evidence="1">Whole organism</tissue>
    </source>
</reference>
<organism evidence="1 2">
    <name type="scientific">Dermatophagoides farinae</name>
    <name type="common">American house dust mite</name>
    <dbReference type="NCBI Taxonomy" id="6954"/>
    <lineage>
        <taxon>Eukaryota</taxon>
        <taxon>Metazoa</taxon>
        <taxon>Ecdysozoa</taxon>
        <taxon>Arthropoda</taxon>
        <taxon>Chelicerata</taxon>
        <taxon>Arachnida</taxon>
        <taxon>Acari</taxon>
        <taxon>Acariformes</taxon>
        <taxon>Sarcoptiformes</taxon>
        <taxon>Astigmata</taxon>
        <taxon>Psoroptidia</taxon>
        <taxon>Analgoidea</taxon>
        <taxon>Pyroglyphidae</taxon>
        <taxon>Dermatophagoidinae</taxon>
        <taxon>Dermatophagoides</taxon>
    </lineage>
</organism>